<dbReference type="InterPro" id="IPR054170">
    <property type="entry name" value="RlmL_1st"/>
</dbReference>
<accession>A0A6J6CSC8</accession>
<dbReference type="AlphaFoldDB" id="A0A6J6CSC8"/>
<dbReference type="GO" id="GO:0008990">
    <property type="term" value="F:rRNA (guanine-N2-)-methyltransferase activity"/>
    <property type="evidence" value="ECO:0007669"/>
    <property type="project" value="TreeGrafter"/>
</dbReference>
<dbReference type="Pfam" id="PF22020">
    <property type="entry name" value="RlmL_1st"/>
    <property type="match status" value="1"/>
</dbReference>
<dbReference type="PANTHER" id="PTHR47313">
    <property type="entry name" value="RIBOSOMAL RNA LARGE SUBUNIT METHYLTRANSFERASE K/L"/>
    <property type="match status" value="1"/>
</dbReference>
<dbReference type="SUPFAM" id="SSF53335">
    <property type="entry name" value="S-adenosyl-L-methionine-dependent methyltransferases"/>
    <property type="match status" value="1"/>
</dbReference>
<dbReference type="GO" id="GO:0070043">
    <property type="term" value="F:rRNA (guanine-N7-)-methyltransferase activity"/>
    <property type="evidence" value="ECO:0007669"/>
    <property type="project" value="TreeGrafter"/>
</dbReference>
<evidence type="ECO:0000259" key="3">
    <source>
        <dbReference type="Pfam" id="PF01170"/>
    </source>
</evidence>
<protein>
    <submittedName>
        <fullName evidence="5">Unannotated protein</fullName>
    </submittedName>
</protein>
<dbReference type="Pfam" id="PF01170">
    <property type="entry name" value="UPF0020"/>
    <property type="match status" value="1"/>
</dbReference>
<gene>
    <name evidence="5" type="ORF">UFOPK1493_01286</name>
</gene>
<keyword evidence="2" id="KW-0808">Transferase</keyword>
<evidence type="ECO:0000256" key="2">
    <source>
        <dbReference type="ARBA" id="ARBA00022679"/>
    </source>
</evidence>
<feature type="domain" description="Ribosomal RNA large subunit methyltransferase K/L-like methyltransferase" evidence="3">
    <location>
        <begin position="154"/>
        <end position="359"/>
    </location>
</feature>
<name>A0A6J6CSC8_9ZZZZ</name>
<dbReference type="Gene3D" id="3.30.2130.30">
    <property type="match status" value="1"/>
</dbReference>
<sequence length="364" mass="38556">MARTSLFVVVAPGLEALAAAELAELGIPTGRIRPRHGGIDVEATTRQLYAMHRWSRIPSRVLVRVGTGTARRWGELQDLVRSVDWTAYVPPGAAVELHVASHGSVLYHQGAIAERVLAVLDRPDARGGQGVHVRVDRDRVVLSVDASGELLHRRGWRSTAHRAPLRTTLAAAMVRASGWDGATPLVDPMAGSGTIAIEAAAWAAGLPHDRDVAFLHWPSFEPGTWASVRGERRPDRLLAPVIAADRDAGAADACADHVRAAGLDGRVTVQHAPLSAQTWPGEPGTVVVNPPYGHRVGGAGGAGGAGGRDLRDLYAALGRRVRDGGHRLVLLTDDRRLEAATGLDLVEAFRTSNGGIDVRCTIAG</sequence>
<feature type="domain" description="RlmL ferredoxin-like" evidence="4">
    <location>
        <begin position="6"/>
        <end position="62"/>
    </location>
</feature>
<proteinExistence type="predicted"/>
<dbReference type="InterPro" id="IPR000241">
    <property type="entry name" value="RlmKL-like_Mtase"/>
</dbReference>
<reference evidence="5" key="1">
    <citation type="submission" date="2020-05" db="EMBL/GenBank/DDBJ databases">
        <authorList>
            <person name="Chiriac C."/>
            <person name="Salcher M."/>
            <person name="Ghai R."/>
            <person name="Kavagutti S V."/>
        </authorList>
    </citation>
    <scope>NUCLEOTIDE SEQUENCE</scope>
</reference>
<evidence type="ECO:0000259" key="4">
    <source>
        <dbReference type="Pfam" id="PF22020"/>
    </source>
</evidence>
<keyword evidence="1" id="KW-0489">Methyltransferase</keyword>
<dbReference type="InterPro" id="IPR029063">
    <property type="entry name" value="SAM-dependent_MTases_sf"/>
</dbReference>
<dbReference type="EMBL" id="CAEZSR010000036">
    <property type="protein sequence ID" value="CAB4554036.1"/>
    <property type="molecule type" value="Genomic_DNA"/>
</dbReference>
<evidence type="ECO:0000256" key="1">
    <source>
        <dbReference type="ARBA" id="ARBA00022603"/>
    </source>
</evidence>
<evidence type="ECO:0000313" key="5">
    <source>
        <dbReference type="EMBL" id="CAB4554036.1"/>
    </source>
</evidence>
<dbReference type="PANTHER" id="PTHR47313:SF1">
    <property type="entry name" value="RIBOSOMAL RNA LARGE SUBUNIT METHYLTRANSFERASE K_L"/>
    <property type="match status" value="1"/>
</dbReference>
<organism evidence="5">
    <name type="scientific">freshwater metagenome</name>
    <dbReference type="NCBI Taxonomy" id="449393"/>
    <lineage>
        <taxon>unclassified sequences</taxon>
        <taxon>metagenomes</taxon>
        <taxon>ecological metagenomes</taxon>
    </lineage>
</organism>
<dbReference type="Gene3D" id="3.40.50.150">
    <property type="entry name" value="Vaccinia Virus protein VP39"/>
    <property type="match status" value="1"/>
</dbReference>
<dbReference type="CDD" id="cd11715">
    <property type="entry name" value="THUMP_AdoMetMT"/>
    <property type="match status" value="1"/>
</dbReference>